<accession>A0A443NYZ9</accession>
<dbReference type="STRING" id="337451.A0A443NYZ9"/>
<evidence type="ECO:0000256" key="4">
    <source>
        <dbReference type="SAM" id="MobiDB-lite"/>
    </source>
</evidence>
<gene>
    <name evidence="6" type="ORF">CKAN_01245700</name>
</gene>
<dbReference type="Proteomes" id="UP000283530">
    <property type="component" value="Unassembled WGS sequence"/>
</dbReference>
<organism evidence="6 7">
    <name type="scientific">Cinnamomum micranthum f. kanehirae</name>
    <dbReference type="NCBI Taxonomy" id="337451"/>
    <lineage>
        <taxon>Eukaryota</taxon>
        <taxon>Viridiplantae</taxon>
        <taxon>Streptophyta</taxon>
        <taxon>Embryophyta</taxon>
        <taxon>Tracheophyta</taxon>
        <taxon>Spermatophyta</taxon>
        <taxon>Magnoliopsida</taxon>
        <taxon>Magnoliidae</taxon>
        <taxon>Laurales</taxon>
        <taxon>Lauraceae</taxon>
        <taxon>Cinnamomum</taxon>
    </lineage>
</organism>
<keyword evidence="7" id="KW-1185">Reference proteome</keyword>
<evidence type="ECO:0000256" key="3">
    <source>
        <dbReference type="ARBA" id="ARBA00023136"/>
    </source>
</evidence>
<name>A0A443NYZ9_9MAGN</name>
<feature type="transmembrane region" description="Helical" evidence="5">
    <location>
        <begin position="102"/>
        <end position="123"/>
    </location>
</feature>
<evidence type="ECO:0000313" key="7">
    <source>
        <dbReference type="Proteomes" id="UP000283530"/>
    </source>
</evidence>
<dbReference type="Gene3D" id="1.20.1560.10">
    <property type="entry name" value="ABC transporter type 1, transmembrane domain"/>
    <property type="match status" value="1"/>
</dbReference>
<feature type="compositionally biased region" description="Basic and acidic residues" evidence="4">
    <location>
        <begin position="1"/>
        <end position="19"/>
    </location>
</feature>
<dbReference type="GO" id="GO:0016020">
    <property type="term" value="C:membrane"/>
    <property type="evidence" value="ECO:0007669"/>
    <property type="project" value="InterPro"/>
</dbReference>
<dbReference type="AlphaFoldDB" id="A0A443NYZ9"/>
<dbReference type="OrthoDB" id="1718661at2759"/>
<dbReference type="GO" id="GO:0005524">
    <property type="term" value="F:ATP binding"/>
    <property type="evidence" value="ECO:0007669"/>
    <property type="project" value="InterPro"/>
</dbReference>
<keyword evidence="1 5" id="KW-0812">Transmembrane</keyword>
<evidence type="ECO:0000256" key="1">
    <source>
        <dbReference type="ARBA" id="ARBA00022692"/>
    </source>
</evidence>
<evidence type="ECO:0000256" key="5">
    <source>
        <dbReference type="SAM" id="Phobius"/>
    </source>
</evidence>
<keyword evidence="2 5" id="KW-1133">Transmembrane helix</keyword>
<dbReference type="EMBL" id="QPKB01000004">
    <property type="protein sequence ID" value="RWR83696.1"/>
    <property type="molecule type" value="Genomic_DNA"/>
</dbReference>
<protein>
    <submittedName>
        <fullName evidence="6">ABC transporter B family member 15</fullName>
    </submittedName>
</protein>
<sequence>MEGEKKGKRESMPKLEGSQKLESTQGEPVTEVEGREKIKKTQVSFRKIFRDSDIKDTWLMALGTVGCVADGSSTPLIMLVLSKMMNTYAVDSSFTLKDINKVGLVLNLEAIANFGFIFLPFGVCGT</sequence>
<comment type="caution">
    <text evidence="6">The sequence shown here is derived from an EMBL/GenBank/DDBJ whole genome shotgun (WGS) entry which is preliminary data.</text>
</comment>
<proteinExistence type="predicted"/>
<feature type="transmembrane region" description="Helical" evidence="5">
    <location>
        <begin position="58"/>
        <end position="81"/>
    </location>
</feature>
<keyword evidence="3 5" id="KW-0472">Membrane</keyword>
<reference evidence="6 7" key="1">
    <citation type="journal article" date="2019" name="Nat. Plants">
        <title>Stout camphor tree genome fills gaps in understanding of flowering plant genome evolution.</title>
        <authorList>
            <person name="Chaw S.M."/>
            <person name="Liu Y.C."/>
            <person name="Wu Y.W."/>
            <person name="Wang H.Y."/>
            <person name="Lin C.I."/>
            <person name="Wu C.S."/>
            <person name="Ke H.M."/>
            <person name="Chang L.Y."/>
            <person name="Hsu C.Y."/>
            <person name="Yang H.T."/>
            <person name="Sudianto E."/>
            <person name="Hsu M.H."/>
            <person name="Wu K.P."/>
            <person name="Wang L.N."/>
            <person name="Leebens-Mack J.H."/>
            <person name="Tsai I.J."/>
        </authorList>
    </citation>
    <scope>NUCLEOTIDE SEQUENCE [LARGE SCALE GENOMIC DNA]</scope>
    <source>
        <strain evidence="7">cv. Chaw 1501</strain>
        <tissue evidence="6">Young leaves</tissue>
    </source>
</reference>
<dbReference type="InterPro" id="IPR036640">
    <property type="entry name" value="ABC1_TM_sf"/>
</dbReference>
<feature type="region of interest" description="Disordered" evidence="4">
    <location>
        <begin position="1"/>
        <end position="35"/>
    </location>
</feature>
<evidence type="ECO:0000256" key="2">
    <source>
        <dbReference type="ARBA" id="ARBA00022989"/>
    </source>
</evidence>
<evidence type="ECO:0000313" key="6">
    <source>
        <dbReference type="EMBL" id="RWR83696.1"/>
    </source>
</evidence>